<accession>A0A3N0Y5E9</accession>
<dbReference type="InterPro" id="IPR039051">
    <property type="entry name" value="SE-CTX-like"/>
</dbReference>
<dbReference type="EMBL" id="RJVU01051648">
    <property type="protein sequence ID" value="ROL41435.1"/>
    <property type="molecule type" value="Genomic_DNA"/>
</dbReference>
<name>A0A3N0Y5E9_ANAGA</name>
<dbReference type="PANTHER" id="PTHR40472">
    <property type="entry name" value="RICIN B-TYPE LECTIN DOMAIN-CONTAINING PROTEIN"/>
    <property type="match status" value="1"/>
</dbReference>
<gene>
    <name evidence="2" type="ORF">DPX16_6833</name>
</gene>
<organism evidence="2 3">
    <name type="scientific">Anabarilius grahami</name>
    <name type="common">Kanglang fish</name>
    <name type="synonym">Barilius grahami</name>
    <dbReference type="NCBI Taxonomy" id="495550"/>
    <lineage>
        <taxon>Eukaryota</taxon>
        <taxon>Metazoa</taxon>
        <taxon>Chordata</taxon>
        <taxon>Craniata</taxon>
        <taxon>Vertebrata</taxon>
        <taxon>Euteleostomi</taxon>
        <taxon>Actinopterygii</taxon>
        <taxon>Neopterygii</taxon>
        <taxon>Teleostei</taxon>
        <taxon>Ostariophysi</taxon>
        <taxon>Cypriniformes</taxon>
        <taxon>Xenocyprididae</taxon>
        <taxon>Xenocypridinae</taxon>
        <taxon>Xenocypridinae incertae sedis</taxon>
        <taxon>Anabarilius</taxon>
    </lineage>
</organism>
<dbReference type="PANTHER" id="PTHR40472:SF11">
    <property type="entry name" value="RAPUNZEL 3-RELATED"/>
    <property type="match status" value="1"/>
</dbReference>
<sequence length="395" mass="45299">MSSSLERVVAQKKEAIEAVMEMFERGAEVLASAVGEMSPLFEAAAPVLKLVLNNVESKEVIYVKDQFLVVRSKLDVLSSQLQDIDSEIRRRRLDTQFFSVEENLRNQFRKYIDILEAKPEYKEVKKRLFLEHFFITGGEKNLCVLYDAVLGNSTFGEPILDVVEQYEARNRRVLEDFCIRLKELLCLGIIALLGYCFLTQGEEAEQEKIQDWSAKIQEIEMKMKETIEKCVHSFPEQAELDIKRLVKEREDGNLQEMAKELLDFLVKKYDWVSWSIRVVSNMGKIRTLRAGQNFQCVAGQSYFEVSQGNDVNLVVSFCSAPQPVPNESIKQMMEGPARKGDAKAVVELLEQQLAGFLVHAVSRHKESFAVSSFPEECHYWDKHKNVNVCVHAEKI</sequence>
<protein>
    <submittedName>
        <fullName evidence="2">SE-cephalotoxin</fullName>
    </submittedName>
</protein>
<evidence type="ECO:0000313" key="2">
    <source>
        <dbReference type="EMBL" id="ROL41435.1"/>
    </source>
</evidence>
<dbReference type="Proteomes" id="UP000281406">
    <property type="component" value="Unassembled WGS sequence"/>
</dbReference>
<feature type="coiled-coil region" evidence="1">
    <location>
        <begin position="202"/>
        <end position="229"/>
    </location>
</feature>
<comment type="caution">
    <text evidence="2">The sequence shown here is derived from an EMBL/GenBank/DDBJ whole genome shotgun (WGS) entry which is preliminary data.</text>
</comment>
<evidence type="ECO:0000256" key="1">
    <source>
        <dbReference type="SAM" id="Coils"/>
    </source>
</evidence>
<dbReference type="AlphaFoldDB" id="A0A3N0Y5E9"/>
<dbReference type="OrthoDB" id="9939466at2759"/>
<keyword evidence="3" id="KW-1185">Reference proteome</keyword>
<proteinExistence type="predicted"/>
<reference evidence="2 3" key="1">
    <citation type="submission" date="2018-10" db="EMBL/GenBank/DDBJ databases">
        <title>Genome assembly for a Yunnan-Guizhou Plateau 3E fish, Anabarilius grahami (Regan), and its evolutionary and genetic applications.</title>
        <authorList>
            <person name="Jiang W."/>
        </authorList>
    </citation>
    <scope>NUCLEOTIDE SEQUENCE [LARGE SCALE GENOMIC DNA]</scope>
    <source>
        <strain evidence="2">AG-KIZ</strain>
        <tissue evidence="2">Muscle</tissue>
    </source>
</reference>
<keyword evidence="1" id="KW-0175">Coiled coil</keyword>
<evidence type="ECO:0000313" key="3">
    <source>
        <dbReference type="Proteomes" id="UP000281406"/>
    </source>
</evidence>